<comment type="caution">
    <text evidence="1">The sequence shown here is derived from an EMBL/GenBank/DDBJ whole genome shotgun (WGS) entry which is preliminary data.</text>
</comment>
<dbReference type="AlphaFoldDB" id="A0A4Q2UK19"/>
<accession>A0A4Q2UK19</accession>
<name>A0A4Q2UK19_9BACT</name>
<organism evidence="1 2">
    <name type="scientific">Spirosoma sordidisoli</name>
    <dbReference type="NCBI Taxonomy" id="2502893"/>
    <lineage>
        <taxon>Bacteria</taxon>
        <taxon>Pseudomonadati</taxon>
        <taxon>Bacteroidota</taxon>
        <taxon>Cytophagia</taxon>
        <taxon>Cytophagales</taxon>
        <taxon>Cytophagaceae</taxon>
        <taxon>Spirosoma</taxon>
    </lineage>
</organism>
<protein>
    <submittedName>
        <fullName evidence="1">Uncharacterized protein</fullName>
    </submittedName>
</protein>
<dbReference type="Proteomes" id="UP000290407">
    <property type="component" value="Unassembled WGS sequence"/>
</dbReference>
<keyword evidence="2" id="KW-1185">Reference proteome</keyword>
<sequence length="233" mass="25682">MNDRQVGVSRNKKQQYFLPDQQRPAVIRIRYPTGRHCPVGTFVFNFYQPLNYTIMEFFNGVRQNGEAVEIKVNGAMGVTLSNGYSRPKDAGRWIKANASLPKYLQLLLALKSEPKVSSELAFKAATKSFLADEKSHAITRLVPEGAYNAAATLAAIDQAYNELADARKVVREKAGEVAGLVAYRAKNEKPAKPVREKKMTKTEAMSLVRTELAAGRVPAESILKIAGLTPVAK</sequence>
<gene>
    <name evidence="1" type="ORF">EQG79_13455</name>
</gene>
<dbReference type="RefSeq" id="WP_129601800.1">
    <property type="nucleotide sequence ID" value="NZ_SBLB01000003.1"/>
</dbReference>
<proteinExistence type="predicted"/>
<reference evidence="1 2" key="1">
    <citation type="submission" date="2019-01" db="EMBL/GenBank/DDBJ databases">
        <title>Spirosoma flava sp. nov., a propanil-degrading bacterium isolated from herbicide-contaminated soil.</title>
        <authorList>
            <person name="Zhang L."/>
            <person name="Jiang J.-D."/>
        </authorList>
    </citation>
    <scope>NUCLEOTIDE SEQUENCE [LARGE SCALE GENOMIC DNA]</scope>
    <source>
        <strain evidence="1 2">TY50</strain>
    </source>
</reference>
<dbReference type="EMBL" id="SBLB01000003">
    <property type="protein sequence ID" value="RYC69604.1"/>
    <property type="molecule type" value="Genomic_DNA"/>
</dbReference>
<evidence type="ECO:0000313" key="2">
    <source>
        <dbReference type="Proteomes" id="UP000290407"/>
    </source>
</evidence>
<evidence type="ECO:0000313" key="1">
    <source>
        <dbReference type="EMBL" id="RYC69604.1"/>
    </source>
</evidence>